<gene>
    <name evidence="1" type="ORF">IV203_031571</name>
</gene>
<dbReference type="Proteomes" id="UP000693970">
    <property type="component" value="Unassembled WGS sequence"/>
</dbReference>
<organism evidence="1 2">
    <name type="scientific">Nitzschia inconspicua</name>
    <dbReference type="NCBI Taxonomy" id="303405"/>
    <lineage>
        <taxon>Eukaryota</taxon>
        <taxon>Sar</taxon>
        <taxon>Stramenopiles</taxon>
        <taxon>Ochrophyta</taxon>
        <taxon>Bacillariophyta</taxon>
        <taxon>Bacillariophyceae</taxon>
        <taxon>Bacillariophycidae</taxon>
        <taxon>Bacillariales</taxon>
        <taxon>Bacillariaceae</taxon>
        <taxon>Nitzschia</taxon>
    </lineage>
</organism>
<protein>
    <submittedName>
        <fullName evidence="1">Uncharacterized protein</fullName>
    </submittedName>
</protein>
<sequence length="154" mass="17481">MSLSGRSAASSQQSSFARQATILRRNLGEWDMKLHDPRGEDWPKMLGRLNAAMNQTMTMDKSIEDVMEHFVYLPKRPTANPQDIPFFLSTKLDSTALDERTTSSSGTEKTANTAQKDALMEKFLALEDPVQVLSKYEEQAARLVAKYEEEMVRF</sequence>
<accession>A0A9K3LUJ0</accession>
<dbReference type="AlphaFoldDB" id="A0A9K3LUJ0"/>
<dbReference type="EMBL" id="JAGRRH010000006">
    <property type="protein sequence ID" value="KAG7368828.1"/>
    <property type="molecule type" value="Genomic_DNA"/>
</dbReference>
<reference evidence="1" key="2">
    <citation type="submission" date="2021-04" db="EMBL/GenBank/DDBJ databases">
        <authorList>
            <person name="Podell S."/>
        </authorList>
    </citation>
    <scope>NUCLEOTIDE SEQUENCE</scope>
    <source>
        <strain evidence="1">Hildebrandi</strain>
    </source>
</reference>
<name>A0A9K3LUJ0_9STRA</name>
<dbReference type="OrthoDB" id="38140at2759"/>
<reference evidence="1" key="1">
    <citation type="journal article" date="2021" name="Sci. Rep.">
        <title>Diploid genomic architecture of Nitzschia inconspicua, an elite biomass production diatom.</title>
        <authorList>
            <person name="Oliver A."/>
            <person name="Podell S."/>
            <person name="Pinowska A."/>
            <person name="Traller J.C."/>
            <person name="Smith S.R."/>
            <person name="McClure R."/>
            <person name="Beliaev A."/>
            <person name="Bohutskyi P."/>
            <person name="Hill E.A."/>
            <person name="Rabines A."/>
            <person name="Zheng H."/>
            <person name="Allen L.Z."/>
            <person name="Kuo A."/>
            <person name="Grigoriev I.V."/>
            <person name="Allen A.E."/>
            <person name="Hazlebeck D."/>
            <person name="Allen E.E."/>
        </authorList>
    </citation>
    <scope>NUCLEOTIDE SEQUENCE</scope>
    <source>
        <strain evidence="1">Hildebrandi</strain>
    </source>
</reference>
<proteinExistence type="predicted"/>
<keyword evidence="2" id="KW-1185">Reference proteome</keyword>
<evidence type="ECO:0000313" key="2">
    <source>
        <dbReference type="Proteomes" id="UP000693970"/>
    </source>
</evidence>
<comment type="caution">
    <text evidence="1">The sequence shown here is derived from an EMBL/GenBank/DDBJ whole genome shotgun (WGS) entry which is preliminary data.</text>
</comment>
<evidence type="ECO:0000313" key="1">
    <source>
        <dbReference type="EMBL" id="KAG7368828.1"/>
    </source>
</evidence>